<evidence type="ECO:0000313" key="5">
    <source>
        <dbReference type="EMBL" id="EEU30338.1"/>
    </source>
</evidence>
<dbReference type="Gene3D" id="1.10.260.40">
    <property type="entry name" value="lambda repressor-like DNA-binding domains"/>
    <property type="match status" value="1"/>
</dbReference>
<dbReference type="PRINTS" id="PR00036">
    <property type="entry name" value="HTHLACI"/>
</dbReference>
<dbReference type="AlphaFoldDB" id="C7XVH2"/>
<dbReference type="InterPro" id="IPR028082">
    <property type="entry name" value="Peripla_BP_I"/>
</dbReference>
<evidence type="ECO:0000259" key="4">
    <source>
        <dbReference type="PROSITE" id="PS50932"/>
    </source>
</evidence>
<dbReference type="InterPro" id="IPR010982">
    <property type="entry name" value="Lambda_DNA-bd_dom_sf"/>
</dbReference>
<dbReference type="EMBL" id="GG698803">
    <property type="protein sequence ID" value="EEU30338.1"/>
    <property type="molecule type" value="Genomic_DNA"/>
</dbReference>
<dbReference type="eggNOG" id="COG1609">
    <property type="taxonomic scope" value="Bacteria"/>
</dbReference>
<dbReference type="CDD" id="cd01392">
    <property type="entry name" value="HTH_LacI"/>
    <property type="match status" value="1"/>
</dbReference>
<gene>
    <name evidence="5" type="ORF">HMPREF0501_00716</name>
</gene>
<evidence type="ECO:0000256" key="1">
    <source>
        <dbReference type="ARBA" id="ARBA00023015"/>
    </source>
</evidence>
<sequence length="294" mass="32345">MKATIKDVAKAAHVSTATVSRVLSNKEGTYREATAKVVRKVADQLGYHRNVSAAELAANEVKTIAIIINNTKTHFWQEVLDGIQEALQKAHRNSIIFYAGNNDDAMLTQAINNVLARSVSGILLISAKATTRQLRLLNNSGLPYRFVSIYGSDDQETKFISSDNIKIGELATSYLIDHGHSKIGLLGIDQSTTGKQRLLGYEKVMTNANLVVDPNWVQYGDYSFENAQKLFKRVRNLGLTAIIAASDMVAAGLIKAANQYGYPFRKTSPSSVLMVLLFVISHHQPLPVFHSNLN</sequence>
<organism evidence="5 6">
    <name type="scientific">Limosilactobacillus coleohominis 101-4-CHN</name>
    <dbReference type="NCBI Taxonomy" id="575594"/>
    <lineage>
        <taxon>Bacteria</taxon>
        <taxon>Bacillati</taxon>
        <taxon>Bacillota</taxon>
        <taxon>Bacilli</taxon>
        <taxon>Lactobacillales</taxon>
        <taxon>Lactobacillaceae</taxon>
        <taxon>Limosilactobacillus</taxon>
    </lineage>
</organism>
<proteinExistence type="predicted"/>
<dbReference type="GO" id="GO:0003700">
    <property type="term" value="F:DNA-binding transcription factor activity"/>
    <property type="evidence" value="ECO:0007669"/>
    <property type="project" value="TreeGrafter"/>
</dbReference>
<dbReference type="InterPro" id="IPR000843">
    <property type="entry name" value="HTH_LacI"/>
</dbReference>
<feature type="domain" description="HTH lacI-type" evidence="4">
    <location>
        <begin position="3"/>
        <end position="58"/>
    </location>
</feature>
<reference evidence="5 6" key="1">
    <citation type="submission" date="2009-06" db="EMBL/GenBank/DDBJ databases">
        <title>The Genome Sequence of Lactobacillus coleohominis strain 101-4-CHN.</title>
        <authorList>
            <consortium name="The Broad Institute Genome Sequencing Platform"/>
            <person name="Ward D."/>
            <person name="Young S.K."/>
            <person name="Zeng Q."/>
            <person name="Koehrsen M."/>
            <person name="Alvarado L."/>
            <person name="Berlin A."/>
            <person name="Borenstein D."/>
            <person name="Chen Z."/>
            <person name="Engels R."/>
            <person name="Freedman E."/>
            <person name="Gellesch M."/>
            <person name="Goldberg J."/>
            <person name="Griggs A."/>
            <person name="Gujja S."/>
            <person name="Heiman D."/>
            <person name="Hepburn T."/>
            <person name="Howarth C."/>
            <person name="Jen D."/>
            <person name="Larson L."/>
            <person name="Lewis B."/>
            <person name="Mehta T."/>
            <person name="Park D."/>
            <person name="Pearson M."/>
            <person name="Roberts A."/>
            <person name="Saif S."/>
            <person name="Shea T."/>
            <person name="Shenoy N."/>
            <person name="Sisk P."/>
            <person name="Stolte C."/>
            <person name="Sykes S."/>
            <person name="Walk T."/>
            <person name="White J."/>
            <person name="Yandava C."/>
            <person name="Liu Y."/>
            <person name="Xu Q."/>
            <person name="Lander E."/>
            <person name="Nusbaum C."/>
            <person name="Galagan J."/>
            <person name="Birren B."/>
        </authorList>
    </citation>
    <scope>NUCLEOTIDE SEQUENCE [LARGE SCALE GENOMIC DNA]</scope>
    <source>
        <strain evidence="5 6">101-4-CHN</strain>
    </source>
</reference>
<dbReference type="PANTHER" id="PTHR30146">
    <property type="entry name" value="LACI-RELATED TRANSCRIPTIONAL REPRESSOR"/>
    <property type="match status" value="1"/>
</dbReference>
<dbReference type="STRING" id="575594.HMPREF0501_00716"/>
<dbReference type="PANTHER" id="PTHR30146:SF109">
    <property type="entry name" value="HTH-TYPE TRANSCRIPTIONAL REGULATOR GALS"/>
    <property type="match status" value="1"/>
</dbReference>
<keyword evidence="3" id="KW-0804">Transcription</keyword>
<dbReference type="SMART" id="SM00354">
    <property type="entry name" value="HTH_LACI"/>
    <property type="match status" value="1"/>
</dbReference>
<dbReference type="PROSITE" id="PS00356">
    <property type="entry name" value="HTH_LACI_1"/>
    <property type="match status" value="1"/>
</dbReference>
<dbReference type="Pfam" id="PF00356">
    <property type="entry name" value="LacI"/>
    <property type="match status" value="1"/>
</dbReference>
<dbReference type="SUPFAM" id="SSF47413">
    <property type="entry name" value="lambda repressor-like DNA-binding domains"/>
    <property type="match status" value="1"/>
</dbReference>
<dbReference type="Pfam" id="PF00532">
    <property type="entry name" value="Peripla_BP_1"/>
    <property type="match status" value="1"/>
</dbReference>
<keyword evidence="1" id="KW-0805">Transcription regulation</keyword>
<keyword evidence="2" id="KW-0238">DNA-binding</keyword>
<evidence type="ECO:0000256" key="3">
    <source>
        <dbReference type="ARBA" id="ARBA00023163"/>
    </source>
</evidence>
<dbReference type="PROSITE" id="PS50932">
    <property type="entry name" value="HTH_LACI_2"/>
    <property type="match status" value="1"/>
</dbReference>
<protein>
    <submittedName>
        <fullName evidence="5">Transcriptional regulator, LacI family</fullName>
    </submittedName>
</protein>
<dbReference type="Gene3D" id="3.40.50.2300">
    <property type="match status" value="2"/>
</dbReference>
<evidence type="ECO:0000313" key="6">
    <source>
        <dbReference type="Proteomes" id="UP000003987"/>
    </source>
</evidence>
<name>C7XVH2_9LACO</name>
<dbReference type="HOGENOM" id="CLU_037628_6_0_9"/>
<dbReference type="InterPro" id="IPR001761">
    <property type="entry name" value="Peripla_BP/Lac1_sug-bd_dom"/>
</dbReference>
<accession>C7XVH2</accession>
<dbReference type="SUPFAM" id="SSF53822">
    <property type="entry name" value="Periplasmic binding protein-like I"/>
    <property type="match status" value="1"/>
</dbReference>
<dbReference type="Proteomes" id="UP000003987">
    <property type="component" value="Unassembled WGS sequence"/>
</dbReference>
<dbReference type="CDD" id="cd06267">
    <property type="entry name" value="PBP1_LacI_sugar_binding-like"/>
    <property type="match status" value="1"/>
</dbReference>
<dbReference type="GO" id="GO:0000976">
    <property type="term" value="F:transcription cis-regulatory region binding"/>
    <property type="evidence" value="ECO:0007669"/>
    <property type="project" value="TreeGrafter"/>
</dbReference>
<evidence type="ECO:0000256" key="2">
    <source>
        <dbReference type="ARBA" id="ARBA00023125"/>
    </source>
</evidence>
<keyword evidence="6" id="KW-1185">Reference proteome</keyword>